<evidence type="ECO:0000256" key="4">
    <source>
        <dbReference type="ARBA" id="ARBA00023125"/>
    </source>
</evidence>
<sequence length="515" mass="57911">MAKRTDEQTGKHATLASLLEVSQALAGAQDLRAALHRVLERLERYHGVVRGAVTLTDPDTGDLYIDASIGLSAEGRKARYKLGEGITGRVVQSGKPIVVPEISREPLFLHRAYLGRRTGTQEHSFICVPIVLHRKPVGTLGVDLLFHKDRDYQEESRLFGVVASMIGQALAAHRHLEDERKKLLEENTTLRQELRQRYDFSNIIGTSGPMRQVYEQIHQVARTTTTVLIRGESGTGKELIAHAIHYNSTRAKKPFIKVNCAALPETLIESELFGYEKGAFTGAQNRKRGRFELAEGGTLFLDEIGEINPATQVKLLRVLQEREYERVGGTETLKANVRLIAATNKDLETSIAEKSFREDLYYRLNVFTLFIPPLRERKSDLLLLADHFVAKYSREHGKNIRRISTPAIDMLVSYHWPGNVRELENIIERSVLVCDGNAIHGHHLPPTLQTAEASETVTSSSLTDSVEQFEKDLIADALKTTRGNRAKAARLLQTTERIINYKVSKYEIDCSRFRG</sequence>
<dbReference type="Pfam" id="PF13185">
    <property type="entry name" value="GAF_2"/>
    <property type="match status" value="1"/>
</dbReference>
<evidence type="ECO:0000313" key="10">
    <source>
        <dbReference type="Proteomes" id="UP000028547"/>
    </source>
</evidence>
<dbReference type="CDD" id="cd00009">
    <property type="entry name" value="AAA"/>
    <property type="match status" value="1"/>
</dbReference>
<dbReference type="PROSITE" id="PS00676">
    <property type="entry name" value="SIGMA54_INTERACT_2"/>
    <property type="match status" value="1"/>
</dbReference>
<dbReference type="Gene3D" id="3.30.450.40">
    <property type="match status" value="1"/>
</dbReference>
<dbReference type="PANTHER" id="PTHR32071">
    <property type="entry name" value="TRANSCRIPTIONAL REGULATORY PROTEIN"/>
    <property type="match status" value="1"/>
</dbReference>
<dbReference type="SMART" id="SM00065">
    <property type="entry name" value="GAF"/>
    <property type="match status" value="1"/>
</dbReference>
<keyword evidence="5" id="KW-0010">Activator</keyword>
<dbReference type="InterPro" id="IPR025662">
    <property type="entry name" value="Sigma_54_int_dom_ATP-bd_1"/>
</dbReference>
<proteinExistence type="predicted"/>
<dbReference type="PROSITE" id="PS50045">
    <property type="entry name" value="SIGMA54_INTERACT_4"/>
    <property type="match status" value="1"/>
</dbReference>
<dbReference type="GO" id="GO:0043565">
    <property type="term" value="F:sequence-specific DNA binding"/>
    <property type="evidence" value="ECO:0007669"/>
    <property type="project" value="InterPro"/>
</dbReference>
<dbReference type="Proteomes" id="UP000028547">
    <property type="component" value="Unassembled WGS sequence"/>
</dbReference>
<dbReference type="PROSITE" id="PS00688">
    <property type="entry name" value="SIGMA54_INTERACT_3"/>
    <property type="match status" value="1"/>
</dbReference>
<dbReference type="InterPro" id="IPR002197">
    <property type="entry name" value="HTH_Fis"/>
</dbReference>
<dbReference type="InterPro" id="IPR002078">
    <property type="entry name" value="Sigma_54_int"/>
</dbReference>
<dbReference type="InterPro" id="IPR003593">
    <property type="entry name" value="AAA+_ATPase"/>
</dbReference>
<keyword evidence="2" id="KW-0067">ATP-binding</keyword>
<dbReference type="Gene3D" id="3.40.50.300">
    <property type="entry name" value="P-loop containing nucleotide triphosphate hydrolases"/>
    <property type="match status" value="1"/>
</dbReference>
<dbReference type="PRINTS" id="PR01590">
    <property type="entry name" value="HTHFIS"/>
</dbReference>
<dbReference type="Pfam" id="PF25601">
    <property type="entry name" value="AAA_lid_14"/>
    <property type="match status" value="1"/>
</dbReference>
<dbReference type="PROSITE" id="PS00675">
    <property type="entry name" value="SIGMA54_INTERACT_1"/>
    <property type="match status" value="1"/>
</dbReference>
<protein>
    <submittedName>
        <fullName evidence="9">ATPase AAA</fullName>
    </submittedName>
</protein>
<dbReference type="SMART" id="SM00382">
    <property type="entry name" value="AAA"/>
    <property type="match status" value="1"/>
</dbReference>
<gene>
    <name evidence="9" type="ORF">Q664_12630</name>
</gene>
<feature type="domain" description="Sigma-54 factor interaction" evidence="8">
    <location>
        <begin position="203"/>
        <end position="432"/>
    </location>
</feature>
<dbReference type="SUPFAM" id="SSF55781">
    <property type="entry name" value="GAF domain-like"/>
    <property type="match status" value="1"/>
</dbReference>
<organism evidence="9 10">
    <name type="scientific">Archangium violaceum Cb vi76</name>
    <dbReference type="NCBI Taxonomy" id="1406225"/>
    <lineage>
        <taxon>Bacteria</taxon>
        <taxon>Pseudomonadati</taxon>
        <taxon>Myxococcota</taxon>
        <taxon>Myxococcia</taxon>
        <taxon>Myxococcales</taxon>
        <taxon>Cystobacterineae</taxon>
        <taxon>Archangiaceae</taxon>
        <taxon>Archangium</taxon>
    </lineage>
</organism>
<reference evidence="9 10" key="1">
    <citation type="submission" date="2014-07" db="EMBL/GenBank/DDBJ databases">
        <title>Draft Genome Sequence of Gephyronic Acid Producer, Cystobacter violaceus Strain Cb vi76.</title>
        <authorList>
            <person name="Stevens D.C."/>
            <person name="Young J."/>
            <person name="Carmichael R."/>
            <person name="Tan J."/>
            <person name="Taylor R.E."/>
        </authorList>
    </citation>
    <scope>NUCLEOTIDE SEQUENCE [LARGE SCALE GENOMIC DNA]</scope>
    <source>
        <strain evidence="9 10">Cb vi76</strain>
    </source>
</reference>
<keyword evidence="1" id="KW-0547">Nucleotide-binding</keyword>
<dbReference type="Gene3D" id="1.10.8.60">
    <property type="match status" value="1"/>
</dbReference>
<keyword evidence="7" id="KW-0175">Coiled coil</keyword>
<dbReference type="GO" id="GO:0005524">
    <property type="term" value="F:ATP binding"/>
    <property type="evidence" value="ECO:0007669"/>
    <property type="project" value="UniProtKB-KW"/>
</dbReference>
<evidence type="ECO:0000256" key="1">
    <source>
        <dbReference type="ARBA" id="ARBA00022741"/>
    </source>
</evidence>
<evidence type="ECO:0000256" key="2">
    <source>
        <dbReference type="ARBA" id="ARBA00022840"/>
    </source>
</evidence>
<dbReference type="GO" id="GO:0006355">
    <property type="term" value="P:regulation of DNA-templated transcription"/>
    <property type="evidence" value="ECO:0007669"/>
    <property type="project" value="InterPro"/>
</dbReference>
<dbReference type="InterPro" id="IPR025944">
    <property type="entry name" value="Sigma_54_int_dom_CS"/>
</dbReference>
<dbReference type="AlphaFoldDB" id="A0A084SWQ4"/>
<accession>A0A084SWQ4</accession>
<dbReference type="InterPro" id="IPR025943">
    <property type="entry name" value="Sigma_54_int_dom_ATP-bd_2"/>
</dbReference>
<dbReference type="Gene3D" id="1.10.10.60">
    <property type="entry name" value="Homeodomain-like"/>
    <property type="match status" value="1"/>
</dbReference>
<dbReference type="EMBL" id="JPMI01000077">
    <property type="protein sequence ID" value="KFA92889.1"/>
    <property type="molecule type" value="Genomic_DNA"/>
</dbReference>
<dbReference type="Pfam" id="PF00158">
    <property type="entry name" value="Sigma54_activat"/>
    <property type="match status" value="1"/>
</dbReference>
<evidence type="ECO:0000256" key="5">
    <source>
        <dbReference type="ARBA" id="ARBA00023159"/>
    </source>
</evidence>
<evidence type="ECO:0000313" key="9">
    <source>
        <dbReference type="EMBL" id="KFA92889.1"/>
    </source>
</evidence>
<keyword evidence="4" id="KW-0238">DNA-binding</keyword>
<dbReference type="InterPro" id="IPR027417">
    <property type="entry name" value="P-loop_NTPase"/>
</dbReference>
<dbReference type="SUPFAM" id="SSF52540">
    <property type="entry name" value="P-loop containing nucleoside triphosphate hydrolases"/>
    <property type="match status" value="1"/>
</dbReference>
<evidence type="ECO:0000256" key="3">
    <source>
        <dbReference type="ARBA" id="ARBA00023015"/>
    </source>
</evidence>
<dbReference type="InterPro" id="IPR029016">
    <property type="entry name" value="GAF-like_dom_sf"/>
</dbReference>
<keyword evidence="3" id="KW-0805">Transcription regulation</keyword>
<name>A0A084SWQ4_9BACT</name>
<feature type="coiled-coil region" evidence="7">
    <location>
        <begin position="166"/>
        <end position="193"/>
    </location>
</feature>
<comment type="caution">
    <text evidence="9">The sequence shown here is derived from an EMBL/GenBank/DDBJ whole genome shotgun (WGS) entry which is preliminary data.</text>
</comment>
<evidence type="ECO:0000256" key="6">
    <source>
        <dbReference type="ARBA" id="ARBA00023163"/>
    </source>
</evidence>
<dbReference type="InterPro" id="IPR058031">
    <property type="entry name" value="AAA_lid_NorR"/>
</dbReference>
<dbReference type="InterPro" id="IPR009057">
    <property type="entry name" value="Homeodomain-like_sf"/>
</dbReference>
<dbReference type="SUPFAM" id="SSF46689">
    <property type="entry name" value="Homeodomain-like"/>
    <property type="match status" value="1"/>
</dbReference>
<evidence type="ECO:0000256" key="7">
    <source>
        <dbReference type="SAM" id="Coils"/>
    </source>
</evidence>
<evidence type="ECO:0000259" key="8">
    <source>
        <dbReference type="PROSITE" id="PS50045"/>
    </source>
</evidence>
<dbReference type="RefSeq" id="WP_043393959.1">
    <property type="nucleotide sequence ID" value="NZ_JPMI01000077.1"/>
</dbReference>
<dbReference type="Pfam" id="PF02954">
    <property type="entry name" value="HTH_8"/>
    <property type="match status" value="1"/>
</dbReference>
<keyword evidence="6" id="KW-0804">Transcription</keyword>
<dbReference type="FunFam" id="3.40.50.300:FF:000006">
    <property type="entry name" value="DNA-binding transcriptional regulator NtrC"/>
    <property type="match status" value="1"/>
</dbReference>
<dbReference type="FunFam" id="1.10.8.60:FF:000014">
    <property type="entry name" value="DNA-binding transcriptional regulator NtrC"/>
    <property type="match status" value="1"/>
</dbReference>
<dbReference type="InterPro" id="IPR003018">
    <property type="entry name" value="GAF"/>
</dbReference>